<dbReference type="Proteomes" id="UP000032900">
    <property type="component" value="Unassembled WGS sequence"/>
</dbReference>
<evidence type="ECO:0000313" key="2">
    <source>
        <dbReference type="EMBL" id="GAO30211.1"/>
    </source>
</evidence>
<dbReference type="Gene3D" id="4.10.1080.10">
    <property type="entry name" value="TSP type-3 repeat"/>
    <property type="match status" value="1"/>
</dbReference>
<keyword evidence="3" id="KW-1185">Reference proteome</keyword>
<accession>A0A0E9LYJ8</accession>
<sequence length="179" mass="19714">MTDWPDTDGDGTPDYLSTDSDGDGIPDEVESGIIDPCEDLPRDTDGDGIPDYRDPDSDGDGVPDAEEGTGDCDNDGIPNYLDPFDDCADRLNVPSTFSPNGDGVNDYWVIQGVSDFPDNELSIFNRWGNLVYQKSPYDNSWDGRASSSVFGSDELPEGTYFYILKMNEEVYKGSVYIKK</sequence>
<comment type="caution">
    <text evidence="2">The sequence shown here is derived from an EMBL/GenBank/DDBJ whole genome shotgun (WGS) entry which is preliminary data.</text>
</comment>
<dbReference type="SUPFAM" id="SSF103647">
    <property type="entry name" value="TSP type-3 repeat"/>
    <property type="match status" value="1"/>
</dbReference>
<dbReference type="InterPro" id="IPR026341">
    <property type="entry name" value="T9SS_type_B"/>
</dbReference>
<dbReference type="GO" id="GO:0005509">
    <property type="term" value="F:calcium ion binding"/>
    <property type="evidence" value="ECO:0007669"/>
    <property type="project" value="InterPro"/>
</dbReference>
<dbReference type="STRING" id="1236989.JCM15548_12468"/>
<organism evidence="2 3">
    <name type="scientific">Geofilum rubicundum JCM 15548</name>
    <dbReference type="NCBI Taxonomy" id="1236989"/>
    <lineage>
        <taxon>Bacteria</taxon>
        <taxon>Pseudomonadati</taxon>
        <taxon>Bacteroidota</taxon>
        <taxon>Bacteroidia</taxon>
        <taxon>Marinilabiliales</taxon>
        <taxon>Marinilabiliaceae</taxon>
        <taxon>Geofilum</taxon>
    </lineage>
</organism>
<protein>
    <submittedName>
        <fullName evidence="2">Cell surface calcium-binding acidic-repeat protein</fullName>
    </submittedName>
</protein>
<dbReference type="RefSeq" id="WP_062125002.1">
    <property type="nucleotide sequence ID" value="NZ_BAZW01000019.1"/>
</dbReference>
<evidence type="ECO:0000256" key="1">
    <source>
        <dbReference type="SAM" id="MobiDB-lite"/>
    </source>
</evidence>
<name>A0A0E9LYJ8_9BACT</name>
<dbReference type="OrthoDB" id="1123245at2"/>
<feature type="compositionally biased region" description="Acidic residues" evidence="1">
    <location>
        <begin position="20"/>
        <end position="30"/>
    </location>
</feature>
<feature type="compositionally biased region" description="Basic and acidic residues" evidence="1">
    <location>
        <begin position="39"/>
        <end position="56"/>
    </location>
</feature>
<dbReference type="InterPro" id="IPR028974">
    <property type="entry name" value="TSP_type-3_rpt"/>
</dbReference>
<dbReference type="AlphaFoldDB" id="A0A0E9LYJ8"/>
<proteinExistence type="predicted"/>
<evidence type="ECO:0000313" key="3">
    <source>
        <dbReference type="Proteomes" id="UP000032900"/>
    </source>
</evidence>
<dbReference type="EMBL" id="BAZW01000019">
    <property type="protein sequence ID" value="GAO30211.1"/>
    <property type="molecule type" value="Genomic_DNA"/>
</dbReference>
<feature type="compositionally biased region" description="Acidic residues" evidence="1">
    <location>
        <begin position="57"/>
        <end position="74"/>
    </location>
</feature>
<feature type="region of interest" description="Disordered" evidence="1">
    <location>
        <begin position="1"/>
        <end position="78"/>
    </location>
</feature>
<dbReference type="NCBIfam" id="TIGR04131">
    <property type="entry name" value="Bac_Flav_CTERM"/>
    <property type="match status" value="1"/>
</dbReference>
<reference evidence="2 3" key="1">
    <citation type="journal article" date="2015" name="Microbes Environ.">
        <title>Distribution and evolution of nitrogen fixation genes in the phylum bacteroidetes.</title>
        <authorList>
            <person name="Inoue J."/>
            <person name="Oshima K."/>
            <person name="Suda W."/>
            <person name="Sakamoto M."/>
            <person name="Iino T."/>
            <person name="Noda S."/>
            <person name="Hongoh Y."/>
            <person name="Hattori M."/>
            <person name="Ohkuma M."/>
        </authorList>
    </citation>
    <scope>NUCLEOTIDE SEQUENCE [LARGE SCALE GENOMIC DNA]</scope>
    <source>
        <strain evidence="2">JCM 15548</strain>
    </source>
</reference>
<gene>
    <name evidence="2" type="ORF">JCM15548_12468</name>
</gene>
<feature type="compositionally biased region" description="Acidic residues" evidence="1">
    <location>
        <begin position="1"/>
        <end position="11"/>
    </location>
</feature>
<dbReference type="Pfam" id="PF13585">
    <property type="entry name" value="CHU_C"/>
    <property type="match status" value="1"/>
</dbReference>